<reference evidence="2 3" key="1">
    <citation type="submission" date="2017-10" db="EMBL/GenBank/DDBJ databases">
        <title>Comparative genomics in systemic dimorphic fungi from Ajellomycetaceae.</title>
        <authorList>
            <person name="Munoz J.F."/>
            <person name="Mcewen J.G."/>
            <person name="Clay O.K."/>
            <person name="Cuomo C.A."/>
        </authorList>
    </citation>
    <scope>NUCLEOTIDE SEQUENCE [LARGE SCALE GENOMIC DNA]</scope>
    <source>
        <strain evidence="2 3">UAMH5409</strain>
    </source>
</reference>
<gene>
    <name evidence="2" type="ORF">AJ79_08940</name>
</gene>
<organism evidence="2 3">
    <name type="scientific">Helicocarpus griseus UAMH5409</name>
    <dbReference type="NCBI Taxonomy" id="1447875"/>
    <lineage>
        <taxon>Eukaryota</taxon>
        <taxon>Fungi</taxon>
        <taxon>Dikarya</taxon>
        <taxon>Ascomycota</taxon>
        <taxon>Pezizomycotina</taxon>
        <taxon>Eurotiomycetes</taxon>
        <taxon>Eurotiomycetidae</taxon>
        <taxon>Onygenales</taxon>
        <taxon>Ajellomycetaceae</taxon>
        <taxon>Helicocarpus</taxon>
    </lineage>
</organism>
<evidence type="ECO:0000313" key="3">
    <source>
        <dbReference type="Proteomes" id="UP000223968"/>
    </source>
</evidence>
<dbReference type="AlphaFoldDB" id="A0A2B7WP03"/>
<sequence>MGRSSEKSGFISNWLEGLEQEDPDVSERGTSSHYSLTRNSQQAESASTQKDDLSSLPSQARPPCDTLTNSKSSTCQSQDFTDEMGPRNKPTAKEKALATASPEQATKRRRLDEPATLEETTASTVSIDTTSTPLKPKPPVRSQLRLLQYARPPILLVPPGNASKISATAKELLKSLIEAQETPLPEQMLAKLQSRYPNDVFSSADKHPSNPPDMTDQDGKILEVISAVYDIATRAFVNCGDKDYWSDATRIVLNAIKEPLFGNGRASMLRPVRVSAISISPTSLMPRIDGLITFKKVDFLLIFSDDNPNVQKATDAVYRRHPAITLSQTDDAAIGKS</sequence>
<feature type="compositionally biased region" description="Polar residues" evidence="1">
    <location>
        <begin position="66"/>
        <end position="79"/>
    </location>
</feature>
<dbReference type="OrthoDB" id="4207404at2759"/>
<name>A0A2B7WP03_9EURO</name>
<feature type="compositionally biased region" description="Polar residues" evidence="1">
    <location>
        <begin position="118"/>
        <end position="133"/>
    </location>
</feature>
<feature type="compositionally biased region" description="Polar residues" evidence="1">
    <location>
        <begin position="28"/>
        <end position="48"/>
    </location>
</feature>
<accession>A0A2B7WP03</accession>
<proteinExistence type="predicted"/>
<dbReference type="STRING" id="1447875.A0A2B7WP03"/>
<evidence type="ECO:0000256" key="1">
    <source>
        <dbReference type="SAM" id="MobiDB-lite"/>
    </source>
</evidence>
<evidence type="ECO:0000313" key="2">
    <source>
        <dbReference type="EMBL" id="PGG98231.1"/>
    </source>
</evidence>
<comment type="caution">
    <text evidence="2">The sequence shown here is derived from an EMBL/GenBank/DDBJ whole genome shotgun (WGS) entry which is preliminary data.</text>
</comment>
<dbReference type="Proteomes" id="UP000223968">
    <property type="component" value="Unassembled WGS sequence"/>
</dbReference>
<feature type="region of interest" description="Disordered" evidence="1">
    <location>
        <begin position="1"/>
        <end position="139"/>
    </location>
</feature>
<keyword evidence="3" id="KW-1185">Reference proteome</keyword>
<protein>
    <submittedName>
        <fullName evidence="2">Uncharacterized protein</fullName>
    </submittedName>
</protein>
<dbReference type="EMBL" id="PDNB01000229">
    <property type="protein sequence ID" value="PGG98231.1"/>
    <property type="molecule type" value="Genomic_DNA"/>
</dbReference>